<protein>
    <submittedName>
        <fullName evidence="2">Uncharacterized protein</fullName>
    </submittedName>
</protein>
<evidence type="ECO:0000256" key="1">
    <source>
        <dbReference type="SAM" id="MobiDB-lite"/>
    </source>
</evidence>
<name>A0A285EFQ3_9ACTN</name>
<gene>
    <name evidence="2" type="ORF">SAMN06893097_10848</name>
</gene>
<proteinExistence type="predicted"/>
<evidence type="ECO:0000313" key="2">
    <source>
        <dbReference type="EMBL" id="SNX97683.1"/>
    </source>
</evidence>
<feature type="region of interest" description="Disordered" evidence="1">
    <location>
        <begin position="398"/>
        <end position="424"/>
    </location>
</feature>
<dbReference type="AlphaFoldDB" id="A0A285EFQ3"/>
<accession>A0A285EFQ3</accession>
<feature type="compositionally biased region" description="Basic and acidic residues" evidence="1">
    <location>
        <begin position="403"/>
        <end position="424"/>
    </location>
</feature>
<sequence length="424" mass="45908">MTPEVPDAELAMVSDDDQLVVLGEPSAVDAFTARLRQTCSAVGVDPSMHRQQLSDAASVAASLSAVGATAGEALRFSPESLDLLRHHDLIPGDPGFFRMAVRGEGGQFAGQLQWQSVSLGPEQALAIQNLTANLALRAAIADVARAVERVEGKVSQLLALAEAQNAGDVMGRHRALRRIVDTLDETGQLSAADWDAVAPLGPELEVATDRLRRYATKTLQDFDVSAKASTRARDLASAVEQNRLGEILQLLLVAEDALYLWQQLRLERIRVTEAGLHQQARRDALKQLREDAAADRQLLDDLAATLSDTAALKPLETHHRVTARRLRRHAASLHVDVTAFAEARRLQIEGWADPSVPTVVEAARELGSRTKEVASSTATLGQDALVATFTGLRSVGEATRSAFTERRGTANRRETEPEESRPVE</sequence>
<organism evidence="2 3">
    <name type="scientific">Geodermatophilus sabuli</name>
    <dbReference type="NCBI Taxonomy" id="1564158"/>
    <lineage>
        <taxon>Bacteria</taxon>
        <taxon>Bacillati</taxon>
        <taxon>Actinomycetota</taxon>
        <taxon>Actinomycetes</taxon>
        <taxon>Geodermatophilales</taxon>
        <taxon>Geodermatophilaceae</taxon>
        <taxon>Geodermatophilus</taxon>
    </lineage>
</organism>
<dbReference type="Proteomes" id="UP000219514">
    <property type="component" value="Unassembled WGS sequence"/>
</dbReference>
<evidence type="ECO:0000313" key="3">
    <source>
        <dbReference type="Proteomes" id="UP000219514"/>
    </source>
</evidence>
<keyword evidence="3" id="KW-1185">Reference proteome</keyword>
<dbReference type="OrthoDB" id="4456572at2"/>
<dbReference type="EMBL" id="OBDO01000008">
    <property type="protein sequence ID" value="SNX97683.1"/>
    <property type="molecule type" value="Genomic_DNA"/>
</dbReference>
<reference evidence="2 3" key="1">
    <citation type="submission" date="2017-09" db="EMBL/GenBank/DDBJ databases">
        <authorList>
            <person name="Ehlers B."/>
            <person name="Leendertz F.H."/>
        </authorList>
    </citation>
    <scope>NUCLEOTIDE SEQUENCE [LARGE SCALE GENOMIC DNA]</scope>
    <source>
        <strain evidence="2 3">DSM 46844</strain>
    </source>
</reference>
<dbReference type="RefSeq" id="WP_097207648.1">
    <property type="nucleotide sequence ID" value="NZ_JACHXB010000007.1"/>
</dbReference>